<sequence>MTLSIRKIITKVKIFKNITNFVQNPEQNDESSETRNSLICSTNSDISRGPIIVHPRCEQIIKINVANSEIKQGLVPNIQILDGVYLSSCLTEVDSNETVVASVLNTTTKPVEINEILISLENFDDHVGSKLPKSEAKQVFSVNVDSDRLTKVKEKLKVAHLNEEEKKCNPFFFI</sequence>
<proteinExistence type="predicted"/>
<evidence type="ECO:0000313" key="1">
    <source>
        <dbReference type="EMBL" id="KAL3269024.1"/>
    </source>
</evidence>
<dbReference type="EMBL" id="JABFTP020000021">
    <property type="protein sequence ID" value="KAL3269024.1"/>
    <property type="molecule type" value="Genomic_DNA"/>
</dbReference>
<dbReference type="Proteomes" id="UP001516400">
    <property type="component" value="Unassembled WGS sequence"/>
</dbReference>
<reference evidence="1 2" key="1">
    <citation type="journal article" date="2021" name="BMC Biol.">
        <title>Horizontally acquired antibacterial genes associated with adaptive radiation of ladybird beetles.</title>
        <authorList>
            <person name="Li H.S."/>
            <person name="Tang X.F."/>
            <person name="Huang Y.H."/>
            <person name="Xu Z.Y."/>
            <person name="Chen M.L."/>
            <person name="Du X.Y."/>
            <person name="Qiu B.Y."/>
            <person name="Chen P.T."/>
            <person name="Zhang W."/>
            <person name="Slipinski A."/>
            <person name="Escalona H.E."/>
            <person name="Waterhouse R.M."/>
            <person name="Zwick A."/>
            <person name="Pang H."/>
        </authorList>
    </citation>
    <scope>NUCLEOTIDE SEQUENCE [LARGE SCALE GENOMIC DNA]</scope>
    <source>
        <strain evidence="1">SYSU2018</strain>
    </source>
</reference>
<name>A0ABD2MRK2_9CUCU</name>
<dbReference type="AlphaFoldDB" id="A0ABD2MRK2"/>
<gene>
    <name evidence="1" type="ORF">HHI36_008108</name>
</gene>
<keyword evidence="2" id="KW-1185">Reference proteome</keyword>
<protein>
    <submittedName>
        <fullName evidence="1">Uncharacterized protein</fullName>
    </submittedName>
</protein>
<evidence type="ECO:0000313" key="2">
    <source>
        <dbReference type="Proteomes" id="UP001516400"/>
    </source>
</evidence>
<comment type="caution">
    <text evidence="1">The sequence shown here is derived from an EMBL/GenBank/DDBJ whole genome shotgun (WGS) entry which is preliminary data.</text>
</comment>
<organism evidence="1 2">
    <name type="scientific">Cryptolaemus montrouzieri</name>
    <dbReference type="NCBI Taxonomy" id="559131"/>
    <lineage>
        <taxon>Eukaryota</taxon>
        <taxon>Metazoa</taxon>
        <taxon>Ecdysozoa</taxon>
        <taxon>Arthropoda</taxon>
        <taxon>Hexapoda</taxon>
        <taxon>Insecta</taxon>
        <taxon>Pterygota</taxon>
        <taxon>Neoptera</taxon>
        <taxon>Endopterygota</taxon>
        <taxon>Coleoptera</taxon>
        <taxon>Polyphaga</taxon>
        <taxon>Cucujiformia</taxon>
        <taxon>Coccinelloidea</taxon>
        <taxon>Coccinellidae</taxon>
        <taxon>Scymninae</taxon>
        <taxon>Scymnini</taxon>
        <taxon>Cryptolaemus</taxon>
    </lineage>
</organism>
<accession>A0ABD2MRK2</accession>